<dbReference type="SMART" id="SM00326">
    <property type="entry name" value="SH3"/>
    <property type="match status" value="1"/>
</dbReference>
<dbReference type="STRING" id="1344416.A0A138ZXI3"/>
<dbReference type="PANTHER" id="PTHR45929">
    <property type="entry name" value="JAK PATHWAY SIGNAL TRANSDUCTION ADAPTOR MOLECULE"/>
    <property type="match status" value="1"/>
</dbReference>
<dbReference type="PANTHER" id="PTHR45929:SF3">
    <property type="entry name" value="JAK PATHWAY SIGNAL TRANSDUCTION ADAPTOR MOLECULE"/>
    <property type="match status" value="1"/>
</dbReference>
<feature type="compositionally biased region" description="Low complexity" evidence="12">
    <location>
        <begin position="382"/>
        <end position="401"/>
    </location>
</feature>
<dbReference type="SMART" id="SM00288">
    <property type="entry name" value="VHS"/>
    <property type="match status" value="1"/>
</dbReference>
<dbReference type="EMBL" id="KQ965881">
    <property type="protein sequence ID" value="KXS09207.1"/>
    <property type="molecule type" value="Genomic_DNA"/>
</dbReference>
<dbReference type="InterPro" id="IPR008942">
    <property type="entry name" value="ENTH_VHS"/>
</dbReference>
<feature type="compositionally biased region" description="Gly residues" evidence="12">
    <location>
        <begin position="411"/>
        <end position="422"/>
    </location>
</feature>
<dbReference type="GO" id="GO:0043130">
    <property type="term" value="F:ubiquitin binding"/>
    <property type="evidence" value="ECO:0007669"/>
    <property type="project" value="InterPro"/>
</dbReference>
<dbReference type="AlphaFoldDB" id="A0A138ZXI3"/>
<evidence type="ECO:0000256" key="12">
    <source>
        <dbReference type="SAM" id="MobiDB-lite"/>
    </source>
</evidence>
<evidence type="ECO:0000259" key="13">
    <source>
        <dbReference type="PROSITE" id="PS50002"/>
    </source>
</evidence>
<evidence type="ECO:0000256" key="10">
    <source>
        <dbReference type="ARBA" id="ARBA00023136"/>
    </source>
</evidence>
<keyword evidence="6 11" id="KW-0728">SH3 domain</keyword>
<evidence type="ECO:0000256" key="1">
    <source>
        <dbReference type="ARBA" id="ARBA00002654"/>
    </source>
</evidence>
<organism evidence="15 16">
    <name type="scientific">Gonapodya prolifera (strain JEL478)</name>
    <name type="common">Monoblepharis prolifera</name>
    <dbReference type="NCBI Taxonomy" id="1344416"/>
    <lineage>
        <taxon>Eukaryota</taxon>
        <taxon>Fungi</taxon>
        <taxon>Fungi incertae sedis</taxon>
        <taxon>Chytridiomycota</taxon>
        <taxon>Chytridiomycota incertae sedis</taxon>
        <taxon>Monoblepharidomycetes</taxon>
        <taxon>Monoblepharidales</taxon>
        <taxon>Gonapodyaceae</taxon>
        <taxon>Gonapodya</taxon>
    </lineage>
</organism>
<dbReference type="SUPFAM" id="SSF50044">
    <property type="entry name" value="SH3-domain"/>
    <property type="match status" value="1"/>
</dbReference>
<dbReference type="Gene3D" id="2.30.30.40">
    <property type="entry name" value="SH3 Domains"/>
    <property type="match status" value="1"/>
</dbReference>
<feature type="region of interest" description="Disordered" evidence="12">
    <location>
        <begin position="358"/>
        <end position="450"/>
    </location>
</feature>
<feature type="compositionally biased region" description="Low complexity" evidence="12">
    <location>
        <begin position="147"/>
        <end position="158"/>
    </location>
</feature>
<dbReference type="Gene3D" id="1.25.40.90">
    <property type="match status" value="1"/>
</dbReference>
<reference evidence="15 16" key="1">
    <citation type="journal article" date="2015" name="Genome Biol. Evol.">
        <title>Phylogenomic analyses indicate that early fungi evolved digesting cell walls of algal ancestors of land plants.</title>
        <authorList>
            <person name="Chang Y."/>
            <person name="Wang S."/>
            <person name="Sekimoto S."/>
            <person name="Aerts A.L."/>
            <person name="Choi C."/>
            <person name="Clum A."/>
            <person name="LaButti K.M."/>
            <person name="Lindquist E.A."/>
            <person name="Yee Ngan C."/>
            <person name="Ohm R.A."/>
            <person name="Salamov A.A."/>
            <person name="Grigoriev I.V."/>
            <person name="Spatafora J.W."/>
            <person name="Berbee M.L."/>
        </authorList>
    </citation>
    <scope>NUCLEOTIDE SEQUENCE [LARGE SCALE GENOMIC DNA]</scope>
    <source>
        <strain evidence="15 16">JEL478</strain>
    </source>
</reference>
<dbReference type="Gene3D" id="1.20.5.1940">
    <property type="match status" value="1"/>
</dbReference>
<evidence type="ECO:0000256" key="5">
    <source>
        <dbReference type="ARBA" id="ARBA00018978"/>
    </source>
</evidence>
<comment type="function">
    <text evidence="1">Component of the ESCRT-0 complex which is the sorting receptor for ubiquitinated cargo proteins at the multivesicular body (MVB).</text>
</comment>
<feature type="compositionally biased region" description="Low complexity" evidence="12">
    <location>
        <begin position="165"/>
        <end position="175"/>
    </location>
</feature>
<dbReference type="GO" id="GO:0035091">
    <property type="term" value="F:phosphatidylinositol binding"/>
    <property type="evidence" value="ECO:0007669"/>
    <property type="project" value="InterPro"/>
</dbReference>
<dbReference type="InterPro" id="IPR036028">
    <property type="entry name" value="SH3-like_dom_sf"/>
</dbReference>
<dbReference type="OMA" id="CNTSEDW"/>
<accession>A0A138ZXI3</accession>
<keyword evidence="10" id="KW-0472">Membrane</keyword>
<evidence type="ECO:0000259" key="14">
    <source>
        <dbReference type="PROSITE" id="PS50179"/>
    </source>
</evidence>
<dbReference type="InterPro" id="IPR003903">
    <property type="entry name" value="UIM_dom"/>
</dbReference>
<keyword evidence="16" id="KW-1185">Reference proteome</keyword>
<name>A0A138ZXI3_GONPJ</name>
<comment type="subcellular location">
    <subcellularLocation>
        <location evidence="2">Endosome membrane</location>
        <topology evidence="2">Peripheral membrane protein</topology>
        <orientation evidence="2">Cytoplasmic side</orientation>
    </subcellularLocation>
</comment>
<protein>
    <recommendedName>
        <fullName evidence="4">Class E vacuolar protein-sorting machinery protein HSE1</fullName>
    </recommendedName>
    <alternativeName>
        <fullName evidence="5">Class E vacuolar protein-sorting machinery protein hse1</fullName>
    </alternativeName>
</protein>
<keyword evidence="7" id="KW-0813">Transport</keyword>
<evidence type="ECO:0000313" key="16">
    <source>
        <dbReference type="Proteomes" id="UP000070544"/>
    </source>
</evidence>
<evidence type="ECO:0000256" key="3">
    <source>
        <dbReference type="ARBA" id="ARBA00009666"/>
    </source>
</evidence>
<dbReference type="InterPro" id="IPR001452">
    <property type="entry name" value="SH3_domain"/>
</dbReference>
<proteinExistence type="inferred from homology"/>
<dbReference type="PROSITE" id="PS50179">
    <property type="entry name" value="VHS"/>
    <property type="match status" value="1"/>
</dbReference>
<evidence type="ECO:0000256" key="8">
    <source>
        <dbReference type="ARBA" id="ARBA00022753"/>
    </source>
</evidence>
<dbReference type="PRINTS" id="PR01887">
    <property type="entry name" value="SPECTRNALPHA"/>
</dbReference>
<comment type="similarity">
    <text evidence="3">Belongs to the STAM family.</text>
</comment>
<gene>
    <name evidence="15" type="ORF">M427DRAFT_64587</name>
</gene>
<dbReference type="SUPFAM" id="SSF89009">
    <property type="entry name" value="GAT-like domain"/>
    <property type="match status" value="1"/>
</dbReference>
<keyword evidence="8" id="KW-0967">Endosome</keyword>
<dbReference type="Pfam" id="PF00790">
    <property type="entry name" value="VHS"/>
    <property type="match status" value="1"/>
</dbReference>
<dbReference type="PRINTS" id="PR00452">
    <property type="entry name" value="SH3DOMAIN"/>
</dbReference>
<evidence type="ECO:0000256" key="7">
    <source>
        <dbReference type="ARBA" id="ARBA00022448"/>
    </source>
</evidence>
<dbReference type="InterPro" id="IPR002014">
    <property type="entry name" value="VHS_dom"/>
</dbReference>
<feature type="region of interest" description="Disordered" evidence="12">
    <location>
        <begin position="134"/>
        <end position="199"/>
    </location>
</feature>
<dbReference type="GO" id="GO:0010008">
    <property type="term" value="C:endosome membrane"/>
    <property type="evidence" value="ECO:0007669"/>
    <property type="project" value="UniProtKB-SubCell"/>
</dbReference>
<dbReference type="Pfam" id="PF03127">
    <property type="entry name" value="GAT"/>
    <property type="match status" value="1"/>
</dbReference>
<evidence type="ECO:0000313" key="15">
    <source>
        <dbReference type="EMBL" id="KXS09207.1"/>
    </source>
</evidence>
<feature type="domain" description="SH3" evidence="13">
    <location>
        <begin position="199"/>
        <end position="259"/>
    </location>
</feature>
<dbReference type="InterPro" id="IPR050670">
    <property type="entry name" value="STAM"/>
</dbReference>
<dbReference type="PROSITE" id="PS50002">
    <property type="entry name" value="SH3"/>
    <property type="match status" value="1"/>
</dbReference>
<keyword evidence="9" id="KW-0653">Protein transport</keyword>
<sequence length="450" mass="48799">MSIEALVNKATDENNTSEDWNSILDIADRVKSTDAARSAVSALIARVQHRSSSVVLSSITVADALIKNCGVVLHREIASRAFLDALKTRLADRTLHESARNKILESIQSWANSMKSDPSLGYVQETYRNLMAQGHRFPSSQPPLPSSKPTAPSKPSQSTEDEELQLALALSLSEAEAAKSQPKTTSSAPPPKQAAPSQPTTFKVRALYDFNGDATQGELPLTKGDIVTVTDQTYKDWWKGETRSRAGFFPANYVELLPKEATADPEAERSVLEGVRDVDRFLIMLAKVDPTRENLSENEQLLELHHSIITLRPKLVRLIEYYSKKKEQLLDLNDKFTKAQTSYTRLVDQAVSAQRQAALSEPSSLVGPGPGGASRDPNAPTGSQQGGYYPPSGGQASYYPGAGAPQQYSQGYGGWEQHGGGAQSPAAQYGGYPETQPGTNGYPPAYGQGY</sequence>
<dbReference type="GO" id="GO:0043328">
    <property type="term" value="P:protein transport to vacuole involved in ubiquitin-dependent protein catabolic process via the multivesicular body sorting pathway"/>
    <property type="evidence" value="ECO:0007669"/>
    <property type="project" value="TreeGrafter"/>
</dbReference>
<evidence type="ECO:0000256" key="6">
    <source>
        <dbReference type="ARBA" id="ARBA00022443"/>
    </source>
</evidence>
<evidence type="ECO:0000256" key="2">
    <source>
        <dbReference type="ARBA" id="ARBA00004125"/>
    </source>
</evidence>
<dbReference type="SUPFAM" id="SSF48464">
    <property type="entry name" value="ENTH/VHS domain"/>
    <property type="match status" value="1"/>
</dbReference>
<evidence type="ECO:0000256" key="9">
    <source>
        <dbReference type="ARBA" id="ARBA00022927"/>
    </source>
</evidence>
<dbReference type="Pfam" id="PF14604">
    <property type="entry name" value="SH3_9"/>
    <property type="match status" value="1"/>
</dbReference>
<dbReference type="CDD" id="cd16978">
    <property type="entry name" value="VHS_HSE1"/>
    <property type="match status" value="1"/>
</dbReference>
<evidence type="ECO:0000256" key="4">
    <source>
        <dbReference type="ARBA" id="ARBA00017923"/>
    </source>
</evidence>
<dbReference type="SMART" id="SM00726">
    <property type="entry name" value="UIM"/>
    <property type="match status" value="1"/>
</dbReference>
<feature type="domain" description="VHS" evidence="14">
    <location>
        <begin position="10"/>
        <end position="138"/>
    </location>
</feature>
<dbReference type="GO" id="GO:0033565">
    <property type="term" value="C:ESCRT-0 complex"/>
    <property type="evidence" value="ECO:0007669"/>
    <property type="project" value="TreeGrafter"/>
</dbReference>
<dbReference type="Proteomes" id="UP000070544">
    <property type="component" value="Unassembled WGS sequence"/>
</dbReference>
<dbReference type="OrthoDB" id="10255964at2759"/>
<evidence type="ECO:0000256" key="11">
    <source>
        <dbReference type="PROSITE-ProRule" id="PRU00192"/>
    </source>
</evidence>
<dbReference type="PROSITE" id="PS50330">
    <property type="entry name" value="UIM"/>
    <property type="match status" value="1"/>
</dbReference>
<dbReference type="InterPro" id="IPR004152">
    <property type="entry name" value="GAT_dom"/>
</dbReference>